<organism evidence="2 3">
    <name type="scientific">Calycomorphotria hydatis</name>
    <dbReference type="NCBI Taxonomy" id="2528027"/>
    <lineage>
        <taxon>Bacteria</taxon>
        <taxon>Pseudomonadati</taxon>
        <taxon>Planctomycetota</taxon>
        <taxon>Planctomycetia</taxon>
        <taxon>Planctomycetales</taxon>
        <taxon>Planctomycetaceae</taxon>
        <taxon>Calycomorphotria</taxon>
    </lineage>
</organism>
<feature type="compositionally biased region" description="Basic and acidic residues" evidence="1">
    <location>
        <begin position="1"/>
        <end position="15"/>
    </location>
</feature>
<accession>A0A517T512</accession>
<reference evidence="2 3" key="1">
    <citation type="submission" date="2019-02" db="EMBL/GenBank/DDBJ databases">
        <title>Deep-cultivation of Planctomycetes and their phenomic and genomic characterization uncovers novel biology.</title>
        <authorList>
            <person name="Wiegand S."/>
            <person name="Jogler M."/>
            <person name="Boedeker C."/>
            <person name="Pinto D."/>
            <person name="Vollmers J."/>
            <person name="Rivas-Marin E."/>
            <person name="Kohn T."/>
            <person name="Peeters S.H."/>
            <person name="Heuer A."/>
            <person name="Rast P."/>
            <person name="Oberbeckmann S."/>
            <person name="Bunk B."/>
            <person name="Jeske O."/>
            <person name="Meyerdierks A."/>
            <person name="Storesund J.E."/>
            <person name="Kallscheuer N."/>
            <person name="Luecker S."/>
            <person name="Lage O.M."/>
            <person name="Pohl T."/>
            <person name="Merkel B.J."/>
            <person name="Hornburger P."/>
            <person name="Mueller R.-W."/>
            <person name="Bruemmer F."/>
            <person name="Labrenz M."/>
            <person name="Spormann A.M."/>
            <person name="Op den Camp H."/>
            <person name="Overmann J."/>
            <person name="Amann R."/>
            <person name="Jetten M.S.M."/>
            <person name="Mascher T."/>
            <person name="Medema M.H."/>
            <person name="Devos D.P."/>
            <person name="Kaster A.-K."/>
            <person name="Ovreas L."/>
            <person name="Rohde M."/>
            <person name="Galperin M.Y."/>
            <person name="Jogler C."/>
        </authorList>
    </citation>
    <scope>NUCLEOTIDE SEQUENCE [LARGE SCALE GENOMIC DNA]</scope>
    <source>
        <strain evidence="2 3">V22</strain>
    </source>
</reference>
<sequence>MTIEEPHQQEARADRCATLQDQSAGGSEPIIHWKQISIGVSGQHSAISKS</sequence>
<dbReference type="KEGG" id="chya:V22_06520"/>
<protein>
    <submittedName>
        <fullName evidence="2">Uncharacterized protein</fullName>
    </submittedName>
</protein>
<dbReference type="AlphaFoldDB" id="A0A517T512"/>
<name>A0A517T512_9PLAN</name>
<keyword evidence="3" id="KW-1185">Reference proteome</keyword>
<feature type="region of interest" description="Disordered" evidence="1">
    <location>
        <begin position="1"/>
        <end position="28"/>
    </location>
</feature>
<evidence type="ECO:0000256" key="1">
    <source>
        <dbReference type="SAM" id="MobiDB-lite"/>
    </source>
</evidence>
<dbReference type="Proteomes" id="UP000319976">
    <property type="component" value="Chromosome"/>
</dbReference>
<evidence type="ECO:0000313" key="2">
    <source>
        <dbReference type="EMBL" id="QDT63431.1"/>
    </source>
</evidence>
<proteinExistence type="predicted"/>
<evidence type="ECO:0000313" key="3">
    <source>
        <dbReference type="Proteomes" id="UP000319976"/>
    </source>
</evidence>
<dbReference type="EMBL" id="CP036316">
    <property type="protein sequence ID" value="QDT63431.1"/>
    <property type="molecule type" value="Genomic_DNA"/>
</dbReference>
<gene>
    <name evidence="2" type="ORF">V22_06520</name>
</gene>